<name>A0A7H8QNL1_TALRU</name>
<feature type="compositionally biased region" description="Acidic residues" evidence="10">
    <location>
        <begin position="128"/>
        <end position="176"/>
    </location>
</feature>
<keyword evidence="8 9" id="KW-0539">Nucleus</keyword>
<evidence type="ECO:0000256" key="9">
    <source>
        <dbReference type="RuleBase" id="RU365073"/>
    </source>
</evidence>
<evidence type="ECO:0000256" key="7">
    <source>
        <dbReference type="ARBA" id="ARBA00023132"/>
    </source>
</evidence>
<comment type="similarity">
    <text evidence="2 9">Belongs to the nucleoporin Nup85 family.</text>
</comment>
<feature type="non-terminal residue" evidence="11">
    <location>
        <position position="1"/>
    </location>
</feature>
<dbReference type="GO" id="GO:0017056">
    <property type="term" value="F:structural constituent of nuclear pore"/>
    <property type="evidence" value="ECO:0007669"/>
    <property type="project" value="TreeGrafter"/>
</dbReference>
<comment type="subcellular location">
    <subcellularLocation>
        <location evidence="1 9">Nucleus</location>
        <location evidence="1 9">Nuclear pore complex</location>
    </subcellularLocation>
</comment>
<evidence type="ECO:0000256" key="5">
    <source>
        <dbReference type="ARBA" id="ARBA00022927"/>
    </source>
</evidence>
<sequence>PDTSPPSTPDKSRSLFSNPSTTPAGPPPSSTASFGMANSSTFGQSPSGSRSNFSFGESKFGQSDNFGGNDSLFSSLSSSKLPPLQNSLFSGSFANQLGGFKPVNAGGNNLKVRNRKPHNLSQMSAATEDWEDEDGDGEEIDEEEFEEEYEDEEENEEVDEEYEDEEEGQEVFEEEYEDDMEMEPTNNTFSGSQFGLSNMSFGQSGGRNAAVPQKRIYSNPGNAKRAKIDEQWAASSPITAKTKPIPPKKPSQFPAIARDMAARTRAAAVTETGDVVLPTDEYVGELLDKLQGPGVGDTEAAALFSQTVTALTDLWTMASINERQRAGEYRPHNRFGPGENATGIEQATTVASLLLQLHHPPSKYASRGFFGGSAPSNNRSLIPSGSGVKTSIPTPKVLISWLNENHLGSAQEVDALKQMSPNATASPDFWGIVQAGVLRGRFGDMASLLRSADFNYARSALQDGIPQAGYRGAQLQSIQKVVNKAIQMLELSPLNQEDDWDIAGFEWAAYRKRVRSAQLELQDFAEGEEEPQVPSGPRFEASNFGVSGNFSAGQTGLSFTQSLRMAESRVPWSIYQGIKTIYGTILGETEAITSVAQDWFEATIGLTAWWDGENDNQSLGASFSANEHLQEMYLRRLSSSFGIVADSENARYRPDPFDRLHIGVVCVFEGDVKGALRLLETWSLCVATAVAEIAHESGWLDSGPESLPGFSEDDLMVLSYGQDSGSAVDELTKDDILDSYAYGLGNRDKFQHNGLTRKGWQMALEMLSRIEDSRRTRERVSELLDVIPVDTLEQVEQVIIMCGDLGFEDEGRKIAANYGEQIMAEAGSKKDCDYGLAMICFARARSIRKLKEIANNLIAYSLQQSRAWPPDEQLGGQLRSLVKNPKVCLSSIAKVDEDAAGILQFYASGYATLRRFYDLRDEQAQSKMRPLARKRAAAEALVAVIRSSADSIYGGLYDPERDSAVLVDNLLSLLGEVLVFVNDSPSSILSVEQQSIILAAIEDLETVAPRVFAAVQEFFYECLNEYIFEKTGETRKGPSSSSGLQKSTSGLTTSSTFSMVGSEMMVDPMANGSTTTNDKDGDALVPRPDTTREYAKSIQRGWDWRAGLAESGGDEDEIKPENKVLRILRLRLAKGMVWR</sequence>
<evidence type="ECO:0000256" key="2">
    <source>
        <dbReference type="ARBA" id="ARBA00005573"/>
    </source>
</evidence>
<evidence type="ECO:0000256" key="4">
    <source>
        <dbReference type="ARBA" id="ARBA00022816"/>
    </source>
</evidence>
<reference evidence="12" key="1">
    <citation type="submission" date="2020-06" db="EMBL/GenBank/DDBJ databases">
        <title>A chromosome-scale genome assembly of Talaromyces rugulosus W13939.</title>
        <authorList>
            <person name="Wang B."/>
            <person name="Guo L."/>
            <person name="Ye K."/>
            <person name="Wang L."/>
        </authorList>
    </citation>
    <scope>NUCLEOTIDE SEQUENCE [LARGE SCALE GENOMIC DNA]</scope>
    <source>
        <strain evidence="12">W13939</strain>
    </source>
</reference>
<feature type="compositionally biased region" description="Polar residues" evidence="10">
    <location>
        <begin position="36"/>
        <end position="68"/>
    </location>
</feature>
<dbReference type="AlphaFoldDB" id="A0A7H8QNL1"/>
<dbReference type="Pfam" id="PF07575">
    <property type="entry name" value="Nucleopor_Nup85"/>
    <property type="match status" value="1"/>
</dbReference>
<keyword evidence="9" id="KW-0472">Membrane</keyword>
<dbReference type="OrthoDB" id="5422384at2759"/>
<dbReference type="GO" id="GO:0006406">
    <property type="term" value="P:mRNA export from nucleus"/>
    <property type="evidence" value="ECO:0007669"/>
    <property type="project" value="TreeGrafter"/>
</dbReference>
<comment type="subunit">
    <text evidence="9">Component of the nuclear pore complex (NPC).</text>
</comment>
<evidence type="ECO:0000256" key="8">
    <source>
        <dbReference type="ARBA" id="ARBA00023242"/>
    </source>
</evidence>
<dbReference type="GO" id="GO:0045893">
    <property type="term" value="P:positive regulation of DNA-templated transcription"/>
    <property type="evidence" value="ECO:0007669"/>
    <property type="project" value="TreeGrafter"/>
</dbReference>
<dbReference type="GO" id="GO:0031080">
    <property type="term" value="C:nuclear pore outer ring"/>
    <property type="evidence" value="ECO:0007669"/>
    <property type="project" value="TreeGrafter"/>
</dbReference>
<keyword evidence="3 9" id="KW-0813">Transport</keyword>
<keyword evidence="4 9" id="KW-0509">mRNA transport</keyword>
<comment type="function">
    <text evidence="9">Functions as a component of the nuclear pore complex (NPC).</text>
</comment>
<evidence type="ECO:0000313" key="12">
    <source>
        <dbReference type="Proteomes" id="UP000509510"/>
    </source>
</evidence>
<keyword evidence="6 9" id="KW-0811">Translocation</keyword>
<dbReference type="PANTHER" id="PTHR13373">
    <property type="entry name" value="FROUNT PROTEIN-RELATED"/>
    <property type="match status" value="1"/>
</dbReference>
<evidence type="ECO:0000313" key="11">
    <source>
        <dbReference type="EMBL" id="QKX55045.1"/>
    </source>
</evidence>
<dbReference type="GeneID" id="55989646"/>
<dbReference type="GO" id="GO:0006606">
    <property type="term" value="P:protein import into nucleus"/>
    <property type="evidence" value="ECO:0007669"/>
    <property type="project" value="TreeGrafter"/>
</dbReference>
<feature type="region of interest" description="Disordered" evidence="10">
    <location>
        <begin position="1066"/>
        <end position="1089"/>
    </location>
</feature>
<evidence type="ECO:0000256" key="10">
    <source>
        <dbReference type="SAM" id="MobiDB-lite"/>
    </source>
</evidence>
<feature type="region of interest" description="Disordered" evidence="10">
    <location>
        <begin position="1"/>
        <end position="176"/>
    </location>
</feature>
<dbReference type="PANTHER" id="PTHR13373:SF21">
    <property type="entry name" value="NUCLEAR PORE COMPLEX PROTEIN NUP85"/>
    <property type="match status" value="1"/>
</dbReference>
<evidence type="ECO:0000256" key="3">
    <source>
        <dbReference type="ARBA" id="ARBA00022448"/>
    </source>
</evidence>
<evidence type="ECO:0000256" key="1">
    <source>
        <dbReference type="ARBA" id="ARBA00004567"/>
    </source>
</evidence>
<dbReference type="KEGG" id="trg:TRUGW13939_02137"/>
<feature type="compositionally biased region" description="Low complexity" evidence="10">
    <location>
        <begin position="1039"/>
        <end position="1052"/>
    </location>
</feature>
<dbReference type="Proteomes" id="UP000509510">
    <property type="component" value="Chromosome I"/>
</dbReference>
<dbReference type="EMBL" id="CP055898">
    <property type="protein sequence ID" value="QKX55045.1"/>
    <property type="molecule type" value="Genomic_DNA"/>
</dbReference>
<evidence type="ECO:0000256" key="6">
    <source>
        <dbReference type="ARBA" id="ARBA00023010"/>
    </source>
</evidence>
<feature type="compositionally biased region" description="Low complexity" evidence="10">
    <location>
        <begin position="71"/>
        <end position="88"/>
    </location>
</feature>
<accession>A0A7H8QNL1</accession>
<keyword evidence="5 9" id="KW-0653">Protein transport</keyword>
<keyword evidence="12" id="KW-1185">Reference proteome</keyword>
<protein>
    <recommendedName>
        <fullName evidence="9">Nuclear pore complex protein Nup85</fullName>
    </recommendedName>
</protein>
<dbReference type="InterPro" id="IPR011502">
    <property type="entry name" value="Nucleoporin_Nup85"/>
</dbReference>
<organism evidence="11 12">
    <name type="scientific">Talaromyces rugulosus</name>
    <name type="common">Penicillium rugulosum</name>
    <dbReference type="NCBI Taxonomy" id="121627"/>
    <lineage>
        <taxon>Eukaryota</taxon>
        <taxon>Fungi</taxon>
        <taxon>Dikarya</taxon>
        <taxon>Ascomycota</taxon>
        <taxon>Pezizomycotina</taxon>
        <taxon>Eurotiomycetes</taxon>
        <taxon>Eurotiomycetidae</taxon>
        <taxon>Eurotiales</taxon>
        <taxon>Trichocomaceae</taxon>
        <taxon>Talaromyces</taxon>
        <taxon>Talaromyces sect. Islandici</taxon>
    </lineage>
</organism>
<dbReference type="GO" id="GO:0031965">
    <property type="term" value="C:nuclear membrane"/>
    <property type="evidence" value="ECO:0007669"/>
    <property type="project" value="UniProtKB-UniRule"/>
</dbReference>
<keyword evidence="7 9" id="KW-0906">Nuclear pore complex</keyword>
<gene>
    <name evidence="11" type="ORF">TRUGW13939_02137</name>
</gene>
<proteinExistence type="inferred from homology"/>
<feature type="region of interest" description="Disordered" evidence="10">
    <location>
        <begin position="1032"/>
        <end position="1052"/>
    </location>
</feature>
<dbReference type="RefSeq" id="XP_035341224.1">
    <property type="nucleotide sequence ID" value="XM_035485331.1"/>
</dbReference>